<dbReference type="RefSeq" id="WP_398709850.1">
    <property type="nucleotide sequence ID" value="NZ_JBIRUI010000006.1"/>
</dbReference>
<evidence type="ECO:0000313" key="3">
    <source>
        <dbReference type="Proteomes" id="UP001611339"/>
    </source>
</evidence>
<dbReference type="EMBL" id="JBIRUI010000006">
    <property type="protein sequence ID" value="MFI1715171.1"/>
    <property type="molecule type" value="Genomic_DNA"/>
</dbReference>
<feature type="transmembrane region" description="Helical" evidence="1">
    <location>
        <begin position="101"/>
        <end position="118"/>
    </location>
</feature>
<name>A0ABW7U6W7_9ACTN</name>
<feature type="transmembrane region" description="Helical" evidence="1">
    <location>
        <begin position="77"/>
        <end position="95"/>
    </location>
</feature>
<dbReference type="InterPro" id="IPR025597">
    <property type="entry name" value="DUF4345"/>
</dbReference>
<keyword evidence="1" id="KW-1133">Transmembrane helix</keyword>
<keyword evidence="1" id="KW-0472">Membrane</keyword>
<protein>
    <submittedName>
        <fullName evidence="2">DUF4345 domain-containing protein</fullName>
    </submittedName>
</protein>
<dbReference type="Proteomes" id="UP001611339">
    <property type="component" value="Unassembled WGS sequence"/>
</dbReference>
<organism evidence="2 3">
    <name type="scientific">Streptomyces litmocidini</name>
    <dbReference type="NCBI Taxonomy" id="67318"/>
    <lineage>
        <taxon>Bacteria</taxon>
        <taxon>Bacillati</taxon>
        <taxon>Actinomycetota</taxon>
        <taxon>Actinomycetes</taxon>
        <taxon>Kitasatosporales</taxon>
        <taxon>Streptomycetaceae</taxon>
        <taxon>Streptomyces</taxon>
    </lineage>
</organism>
<keyword evidence="3" id="KW-1185">Reference proteome</keyword>
<reference evidence="2 3" key="1">
    <citation type="submission" date="2024-10" db="EMBL/GenBank/DDBJ databases">
        <title>The Natural Products Discovery Center: Release of the First 8490 Sequenced Strains for Exploring Actinobacteria Biosynthetic Diversity.</title>
        <authorList>
            <person name="Kalkreuter E."/>
            <person name="Kautsar S.A."/>
            <person name="Yang D."/>
            <person name="Bader C.D."/>
            <person name="Teijaro C.N."/>
            <person name="Fluegel L."/>
            <person name="Davis C.M."/>
            <person name="Simpson J.R."/>
            <person name="Lauterbach L."/>
            <person name="Steele A.D."/>
            <person name="Gui C."/>
            <person name="Meng S."/>
            <person name="Li G."/>
            <person name="Viehrig K."/>
            <person name="Ye F."/>
            <person name="Su P."/>
            <person name="Kiefer A.F."/>
            <person name="Nichols A."/>
            <person name="Cepeda A.J."/>
            <person name="Yan W."/>
            <person name="Fan B."/>
            <person name="Jiang Y."/>
            <person name="Adhikari A."/>
            <person name="Zheng C.-J."/>
            <person name="Schuster L."/>
            <person name="Cowan T.M."/>
            <person name="Smanski M.J."/>
            <person name="Chevrette M.G."/>
            <person name="De Carvalho L.P.S."/>
            <person name="Shen B."/>
        </authorList>
    </citation>
    <scope>NUCLEOTIDE SEQUENCE [LARGE SCALE GENOMIC DNA]</scope>
    <source>
        <strain evidence="2 3">NPDC020602</strain>
    </source>
</reference>
<sequence>MTRAKALRGLARTMGYACVAIGLFHVLLGNAAIPGATSAGPTVDSLGRFLGAIFAGYGLAWLWAARRSPVPAAAVRGLTAVFLLGALGRLLSLAVEGRPHWFQLALAALELALSPLLFRLADADERAGGEAAV</sequence>
<feature type="transmembrane region" description="Helical" evidence="1">
    <location>
        <begin position="49"/>
        <end position="65"/>
    </location>
</feature>
<gene>
    <name evidence="2" type="ORF">ACH407_16585</name>
</gene>
<proteinExistence type="predicted"/>
<dbReference type="Pfam" id="PF14248">
    <property type="entry name" value="DUF4345"/>
    <property type="match status" value="1"/>
</dbReference>
<keyword evidence="1" id="KW-0812">Transmembrane</keyword>
<accession>A0ABW7U6W7</accession>
<evidence type="ECO:0000313" key="2">
    <source>
        <dbReference type="EMBL" id="MFI1715171.1"/>
    </source>
</evidence>
<comment type="caution">
    <text evidence="2">The sequence shown here is derived from an EMBL/GenBank/DDBJ whole genome shotgun (WGS) entry which is preliminary data.</text>
</comment>
<evidence type="ECO:0000256" key="1">
    <source>
        <dbReference type="SAM" id="Phobius"/>
    </source>
</evidence>